<keyword evidence="6" id="KW-0496">Mitochondrion</keyword>
<gene>
    <name evidence="7" type="ORF">VPNG_07106</name>
</gene>
<dbReference type="STRING" id="1230097.A0A423WVM5"/>
<comment type="subcellular location">
    <subcellularLocation>
        <location evidence="3">Cytoplasm</location>
        <location evidence="3">Cytosol</location>
    </subcellularLocation>
    <subcellularLocation>
        <location evidence="2">Endoplasmic reticulum</location>
    </subcellularLocation>
    <subcellularLocation>
        <location evidence="1">Mitochondrion</location>
    </subcellularLocation>
</comment>
<dbReference type="SMART" id="SM00185">
    <property type="entry name" value="ARM"/>
    <property type="match status" value="3"/>
</dbReference>
<dbReference type="GO" id="GO:0005739">
    <property type="term" value="C:mitochondrion"/>
    <property type="evidence" value="ECO:0007669"/>
    <property type="project" value="UniProtKB-SubCell"/>
</dbReference>
<dbReference type="EMBL" id="LKEB01000038">
    <property type="protein sequence ID" value="ROW07510.1"/>
    <property type="molecule type" value="Genomic_DNA"/>
</dbReference>
<name>A0A423WVM5_9PEZI</name>
<evidence type="ECO:0000313" key="8">
    <source>
        <dbReference type="Proteomes" id="UP000285146"/>
    </source>
</evidence>
<evidence type="ECO:0000256" key="6">
    <source>
        <dbReference type="ARBA" id="ARBA00023128"/>
    </source>
</evidence>
<keyword evidence="5" id="KW-0256">Endoplasmic reticulum</keyword>
<keyword evidence="8" id="KW-1185">Reference proteome</keyword>
<proteinExistence type="predicted"/>
<dbReference type="PANTHER" id="PTHR10957">
    <property type="entry name" value="RAP1 GTPASE-GDP DISSOCIATION STIMULATOR 1"/>
    <property type="match status" value="1"/>
</dbReference>
<organism evidence="7 8">
    <name type="scientific">Cytospora leucostoma</name>
    <dbReference type="NCBI Taxonomy" id="1230097"/>
    <lineage>
        <taxon>Eukaryota</taxon>
        <taxon>Fungi</taxon>
        <taxon>Dikarya</taxon>
        <taxon>Ascomycota</taxon>
        <taxon>Pezizomycotina</taxon>
        <taxon>Sordariomycetes</taxon>
        <taxon>Sordariomycetidae</taxon>
        <taxon>Diaporthales</taxon>
        <taxon>Cytosporaceae</taxon>
        <taxon>Cytospora</taxon>
    </lineage>
</organism>
<dbReference type="InterPro" id="IPR016024">
    <property type="entry name" value="ARM-type_fold"/>
</dbReference>
<evidence type="ECO:0000256" key="5">
    <source>
        <dbReference type="ARBA" id="ARBA00022824"/>
    </source>
</evidence>
<dbReference type="GO" id="GO:0005829">
    <property type="term" value="C:cytosol"/>
    <property type="evidence" value="ECO:0007669"/>
    <property type="project" value="UniProtKB-SubCell"/>
</dbReference>
<comment type="caution">
    <text evidence="7">The sequence shown here is derived from an EMBL/GenBank/DDBJ whole genome shotgun (WGS) entry which is preliminary data.</text>
</comment>
<dbReference type="Gene3D" id="1.25.10.10">
    <property type="entry name" value="Leucine-rich Repeat Variant"/>
    <property type="match status" value="1"/>
</dbReference>
<dbReference type="GO" id="GO:0005783">
    <property type="term" value="C:endoplasmic reticulum"/>
    <property type="evidence" value="ECO:0007669"/>
    <property type="project" value="UniProtKB-SubCell"/>
</dbReference>
<evidence type="ECO:0000313" key="7">
    <source>
        <dbReference type="EMBL" id="ROW07510.1"/>
    </source>
</evidence>
<dbReference type="InterPro" id="IPR000225">
    <property type="entry name" value="Armadillo"/>
</dbReference>
<protein>
    <submittedName>
        <fullName evidence="7">Uncharacterized protein</fullName>
    </submittedName>
</protein>
<dbReference type="InParanoid" id="A0A423WVM5"/>
<evidence type="ECO:0000256" key="3">
    <source>
        <dbReference type="ARBA" id="ARBA00004514"/>
    </source>
</evidence>
<dbReference type="InterPro" id="IPR040144">
    <property type="entry name" value="RAP1GDS1"/>
</dbReference>
<dbReference type="Proteomes" id="UP000285146">
    <property type="component" value="Unassembled WGS sequence"/>
</dbReference>
<accession>A0A423WVM5</accession>
<sequence>MTPEDIEELFKRTEGVVLPEDRDEDEVTLTDEEKSYRIDKLRGVLLEAQNAWASGSEDLDRIAEKLGDGSRKVLWRSPLGSSGILEFFLNILPTPGLRLQLRTHALRVIGNSCADTGVCPFTPFSAYIEDRAHACQISDENRARLVESGRIQAIIDLLQDDSLLPLVIPVLYNVLVDYEPVQLQASEAGLSQRLVEILGGPRLKASRPYINLIGKILALLITQEPEFRNGAPAAPLILLSVATNQQHPVDLEDFSSLTAVALAYLTHETFQTYSLADLPLFLTAFSTAYTRFDPAEAEDPDDAAQLTQVRNAFVPVLAEISALPGFVPDSGQGGAGLLQHPVPQTLQSWLHGPPEHANMQTAACLALGNLARSDAACVTLVRDAAVHQPLANLLARCTSGETTPNAQLTHAVLSFLKNLAIPAVNKPALGRLLESDLLPRLWSTWGDAQPQTQFVAVSLARLLLVGCPANVKRLLATPSGSVSGSDSGSDSRAHDERSKLQLLTALFDRSDSEPTKTEVARAVATVCRILHSTPVGEVLPEDLPTPLSFLISQARFPALRSEAWFVLALMSRSPDGAAVAQAALQGFGACRALVESVAGQGAVAAVGRSEDDDLKLLLAASGSPAAADGHEEDVARAVDPALQANMARVDRENGLCLVAELMRGEAADGLSPLRRNVYEQLLLTGGELVLQSRGQADTQ</sequence>
<dbReference type="InterPro" id="IPR011989">
    <property type="entry name" value="ARM-like"/>
</dbReference>
<evidence type="ECO:0000256" key="4">
    <source>
        <dbReference type="ARBA" id="ARBA00022490"/>
    </source>
</evidence>
<evidence type="ECO:0000256" key="2">
    <source>
        <dbReference type="ARBA" id="ARBA00004240"/>
    </source>
</evidence>
<dbReference type="GO" id="GO:0005085">
    <property type="term" value="F:guanyl-nucleotide exchange factor activity"/>
    <property type="evidence" value="ECO:0007669"/>
    <property type="project" value="InterPro"/>
</dbReference>
<dbReference type="SUPFAM" id="SSF48371">
    <property type="entry name" value="ARM repeat"/>
    <property type="match status" value="1"/>
</dbReference>
<reference evidence="7 8" key="1">
    <citation type="submission" date="2015-09" db="EMBL/GenBank/DDBJ databases">
        <title>Host preference determinants of Valsa canker pathogens revealed by comparative genomics.</title>
        <authorList>
            <person name="Yin Z."/>
            <person name="Huang L."/>
        </authorList>
    </citation>
    <scope>NUCLEOTIDE SEQUENCE [LARGE SCALE GENOMIC DNA]</scope>
    <source>
        <strain evidence="7 8">SXYLt</strain>
    </source>
</reference>
<dbReference type="OrthoDB" id="26149at2759"/>
<keyword evidence="4" id="KW-0963">Cytoplasm</keyword>
<dbReference type="AlphaFoldDB" id="A0A423WVM5"/>
<evidence type="ECO:0000256" key="1">
    <source>
        <dbReference type="ARBA" id="ARBA00004173"/>
    </source>
</evidence>